<evidence type="ECO:0000259" key="6">
    <source>
        <dbReference type="Pfam" id="PF08548"/>
    </source>
</evidence>
<evidence type="ECO:0000256" key="1">
    <source>
        <dbReference type="ARBA" id="ARBA00001913"/>
    </source>
</evidence>
<dbReference type="EMBL" id="CP003984">
    <property type="protein sequence ID" value="AII85981.1"/>
    <property type="molecule type" value="Genomic_DNA"/>
</dbReference>
<evidence type="ECO:0000256" key="4">
    <source>
        <dbReference type="ARBA" id="ARBA00022737"/>
    </source>
</evidence>
<feature type="compositionally biased region" description="Polar residues" evidence="5">
    <location>
        <begin position="1"/>
        <end position="10"/>
    </location>
</feature>
<dbReference type="AlphaFoldDB" id="A0AAN0RH19"/>
<dbReference type="Gene3D" id="2.150.10.10">
    <property type="entry name" value="Serralysin-like metalloprotease, C-terminal"/>
    <property type="match status" value="1"/>
</dbReference>
<dbReference type="GO" id="GO:0005509">
    <property type="term" value="F:calcium ion binding"/>
    <property type="evidence" value="ECO:0007669"/>
    <property type="project" value="InterPro"/>
</dbReference>
<keyword evidence="3" id="KW-0964">Secreted</keyword>
<comment type="subcellular location">
    <subcellularLocation>
        <location evidence="2">Secreted</location>
    </subcellularLocation>
</comment>
<accession>A0AAN0RH19</accession>
<dbReference type="SUPFAM" id="SSF55486">
    <property type="entry name" value="Metalloproteases ('zincins'), catalytic domain"/>
    <property type="match status" value="1"/>
</dbReference>
<proteinExistence type="predicted"/>
<evidence type="ECO:0000256" key="3">
    <source>
        <dbReference type="ARBA" id="ARBA00022525"/>
    </source>
</evidence>
<comment type="cofactor">
    <cofactor evidence="1">
        <name>Ca(2+)</name>
        <dbReference type="ChEBI" id="CHEBI:29108"/>
    </cofactor>
</comment>
<dbReference type="GO" id="GO:0005615">
    <property type="term" value="C:extracellular space"/>
    <property type="evidence" value="ECO:0007669"/>
    <property type="project" value="InterPro"/>
</dbReference>
<gene>
    <name evidence="7" type="ORF">RCA23_c04200</name>
</gene>
<dbReference type="InterPro" id="IPR001343">
    <property type="entry name" value="Hemolysn_Ca-bd"/>
</dbReference>
<keyword evidence="7" id="KW-0645">Protease</keyword>
<keyword evidence="8" id="KW-1185">Reference proteome</keyword>
<dbReference type="KEGG" id="ptp:RCA23_c04200"/>
<reference evidence="7 8" key="1">
    <citation type="journal article" date="2014" name="ISME J.">
        <title>Adaptation of an abundant Roseobacter RCA organism to pelagic systems revealed by genomic and transcriptomic analyses.</title>
        <authorList>
            <person name="Voget S."/>
            <person name="Wemheuer B."/>
            <person name="Brinkhoff T."/>
            <person name="Vollmers J."/>
            <person name="Dietrich S."/>
            <person name="Giebel H.A."/>
            <person name="Beardsley C."/>
            <person name="Sardemann C."/>
            <person name="Bakenhus I."/>
            <person name="Billerbeck S."/>
            <person name="Daniel R."/>
            <person name="Simon M."/>
        </authorList>
    </citation>
    <scope>NUCLEOTIDE SEQUENCE [LARGE SCALE GENOMIC DNA]</scope>
    <source>
        <strain evidence="7 8">RCA23</strain>
    </source>
</reference>
<dbReference type="Pfam" id="PF00353">
    <property type="entry name" value="HemolysinCabind"/>
    <property type="match status" value="1"/>
</dbReference>
<dbReference type="InterPro" id="IPR011049">
    <property type="entry name" value="Serralysin-like_metalloprot_C"/>
</dbReference>
<keyword evidence="7" id="KW-0378">Hydrolase</keyword>
<keyword evidence="7" id="KW-0482">Metalloprotease</keyword>
<feature type="region of interest" description="Disordered" evidence="5">
    <location>
        <begin position="1"/>
        <end position="23"/>
    </location>
</feature>
<keyword evidence="4" id="KW-0677">Repeat</keyword>
<dbReference type="InterPro" id="IPR024079">
    <property type="entry name" value="MetalloPept_cat_dom_sf"/>
</dbReference>
<dbReference type="Proteomes" id="UP000028680">
    <property type="component" value="Chromosome"/>
</dbReference>
<evidence type="ECO:0000313" key="7">
    <source>
        <dbReference type="EMBL" id="AII85981.1"/>
    </source>
</evidence>
<dbReference type="GO" id="GO:0008237">
    <property type="term" value="F:metallopeptidase activity"/>
    <property type="evidence" value="ECO:0007669"/>
    <property type="project" value="UniProtKB-KW"/>
</dbReference>
<name>A0AAN0RH19_9RHOB</name>
<dbReference type="Pfam" id="PF08548">
    <property type="entry name" value="Peptidase_M10_C"/>
    <property type="match status" value="1"/>
</dbReference>
<dbReference type="InterPro" id="IPR034033">
    <property type="entry name" value="Serralysin-like"/>
</dbReference>
<dbReference type="Gene3D" id="3.40.390.10">
    <property type="entry name" value="Collagenase (Catalytic Domain)"/>
    <property type="match status" value="1"/>
</dbReference>
<dbReference type="EC" id="3.4.24.-" evidence="7"/>
<protein>
    <submittedName>
        <fullName evidence="7">Zinc-dependent metalloprotease</fullName>
        <ecNumber evidence="7">3.4.24.-</ecNumber>
    </submittedName>
</protein>
<feature type="domain" description="Peptidase M10 serralysin C-terminal" evidence="6">
    <location>
        <begin position="287"/>
        <end position="425"/>
    </location>
</feature>
<evidence type="ECO:0000313" key="8">
    <source>
        <dbReference type="Proteomes" id="UP000028680"/>
    </source>
</evidence>
<organism evidence="7 8">
    <name type="scientific">Planktomarina temperata RCA23</name>
    <dbReference type="NCBI Taxonomy" id="666509"/>
    <lineage>
        <taxon>Bacteria</taxon>
        <taxon>Pseudomonadati</taxon>
        <taxon>Pseudomonadota</taxon>
        <taxon>Alphaproteobacteria</taxon>
        <taxon>Rhodobacterales</taxon>
        <taxon>Paracoccaceae</taxon>
        <taxon>Planktomarina</taxon>
    </lineage>
</organism>
<dbReference type="CDD" id="cd04277">
    <property type="entry name" value="ZnMc_serralysin_like"/>
    <property type="match status" value="1"/>
</dbReference>
<sequence>MIPLMTNPSRPGSKHKRLRPAVKQSTYSSVTLFGLAGCGGGGEQGGDGSLGSYVPPPANYDPPVSVDLNFKVLEAELVQPYWTASLLMDAPERSVDPILERYSRVIEYSFPVVQPSYEQPGVIGWQTANAVVQTAGREIFDRLEAYLNVSFIEVTDPLDMNVIAIGVSNQTEAVGFAYFPNPDFEVGMDVFISDDYVAPRFVGSETTNFDYEIMLHEIYHALGLKHPFEADGDNTNVLGSREDTSPYTVMSYNLDPSTFAGDARVLDLMALTELYGVNPSYRLEDDTYEFSNSSGVFIVDGGGRDTVAYQGSQNVFVDLRSGGHSFIGSKSAYITSANQLTISNGSLIENATTGSGNDTIIGNALNNTLSSGGGDDRIFAGEGRDTVISGRGADVIDLSEYVQARDTVKFNGESTADRPDIIYGFTQGVSGDCLDLGDLLHLSFDFLPLISVTNVPELNIAAAVVRVVGANLDTSDDVVRELNTGSLTSLDLSGQLNSILVCADSQETGAEQRLYTASTMTGELTVDQLAVFQGNYLDIDMWSSANFVSVV</sequence>
<evidence type="ECO:0000256" key="5">
    <source>
        <dbReference type="SAM" id="MobiDB-lite"/>
    </source>
</evidence>
<evidence type="ECO:0000256" key="2">
    <source>
        <dbReference type="ARBA" id="ARBA00004613"/>
    </source>
</evidence>
<dbReference type="InterPro" id="IPR013858">
    <property type="entry name" value="Peptidase_M10B_C"/>
</dbReference>
<dbReference type="SUPFAM" id="SSF51120">
    <property type="entry name" value="beta-Roll"/>
    <property type="match status" value="1"/>
</dbReference>